<gene>
    <name evidence="1" type="ORF">EFP84_09630</name>
</gene>
<sequence>MKPKFSLKTVTMDEEVGFTAHLVLVPISESNSKEIKEAIVSWTKILKDAEESVLSDPVFEESDPWFGFGVTIGDRVLTEQEIFSEISKEDEGIEAAAIDFIKELIRYNKNDGEGLVTHEELETGTYAMLWLLEKSLKHLDLYLKYLGSLDLDHMVAQLDVLFRIVKLYSAAELEPLKKFSNENYVQQFNNWFENDRAWKN</sequence>
<proteinExistence type="predicted"/>
<evidence type="ECO:0000313" key="1">
    <source>
        <dbReference type="EMBL" id="AYV55744.1"/>
    </source>
</evidence>
<dbReference type="AlphaFoldDB" id="A0AAD0UPW5"/>
<name>A0AAD0UPW5_9LEPT</name>
<dbReference type="EMBL" id="CP033614">
    <property type="protein sequence ID" value="AYV55744.1"/>
    <property type="molecule type" value="Genomic_DNA"/>
</dbReference>
<evidence type="ECO:0000313" key="2">
    <source>
        <dbReference type="Proteomes" id="UP000276407"/>
    </source>
</evidence>
<organism evidence="1 2">
    <name type="scientific">Leptospira kmetyi</name>
    <dbReference type="NCBI Taxonomy" id="408139"/>
    <lineage>
        <taxon>Bacteria</taxon>
        <taxon>Pseudomonadati</taxon>
        <taxon>Spirochaetota</taxon>
        <taxon>Spirochaetia</taxon>
        <taxon>Leptospirales</taxon>
        <taxon>Leptospiraceae</taxon>
        <taxon>Leptospira</taxon>
    </lineage>
</organism>
<dbReference type="KEGG" id="lkm:EFP84_09630"/>
<protein>
    <submittedName>
        <fullName evidence="1">Uncharacterized protein</fullName>
    </submittedName>
</protein>
<accession>A0AAD0UPW5</accession>
<dbReference type="Proteomes" id="UP000276407">
    <property type="component" value="Chromosome 1"/>
</dbReference>
<dbReference type="RefSeq" id="WP_123179570.1">
    <property type="nucleotide sequence ID" value="NZ_CP033614.1"/>
</dbReference>
<reference evidence="1 2" key="1">
    <citation type="submission" date="2018-11" db="EMBL/GenBank/DDBJ databases">
        <title>Complete genome sequence of Leptospira kmetyi isolate LS 001/16 from soil sample associated with a leptospirosis patient in Kelantan.</title>
        <authorList>
            <person name="Muhammad Yusoff F."/>
            <person name="Muhammad Yusoff S."/>
            <person name="Ahmad M.N."/>
            <person name="Yusof N.Y."/>
            <person name="Aziah I."/>
        </authorList>
    </citation>
    <scope>NUCLEOTIDE SEQUENCE [LARGE SCALE GENOMIC DNA]</scope>
    <source>
        <strain evidence="1 2">LS 001/16</strain>
    </source>
</reference>